<protein>
    <submittedName>
        <fullName evidence="1">Uncharacterized protein</fullName>
    </submittedName>
</protein>
<sequence length="135" mass="15081">MNWWIIDYSTESLCIHGDRTKTMILRFLGKGGSGTNDCPTLYATDQDTYVVIGWVTDTPGVAEIPHLLLGYLEPDHFLDTPLTDTGRGTFTLSGRPVTERATLDQMTMETYETAIEVPKRERTFYGAIASRQSVA</sequence>
<proteinExistence type="predicted"/>
<dbReference type="Proteomes" id="UP000019150">
    <property type="component" value="Chromosome"/>
</dbReference>
<dbReference type="STRING" id="1415166.NONO_c52370"/>
<organism evidence="1 2">
    <name type="scientific">Nocardia nova SH22a</name>
    <dbReference type="NCBI Taxonomy" id="1415166"/>
    <lineage>
        <taxon>Bacteria</taxon>
        <taxon>Bacillati</taxon>
        <taxon>Actinomycetota</taxon>
        <taxon>Actinomycetes</taxon>
        <taxon>Mycobacteriales</taxon>
        <taxon>Nocardiaceae</taxon>
        <taxon>Nocardia</taxon>
    </lineage>
</organism>
<dbReference type="AlphaFoldDB" id="W5TL72"/>
<evidence type="ECO:0000313" key="2">
    <source>
        <dbReference type="Proteomes" id="UP000019150"/>
    </source>
</evidence>
<name>W5TL72_9NOCA</name>
<dbReference type="HOGENOM" id="CLU_171041_0_0_11"/>
<dbReference type="eggNOG" id="ENOG50343D7">
    <property type="taxonomic scope" value="Bacteria"/>
</dbReference>
<dbReference type="PATRIC" id="fig|1415166.3.peg.5395"/>
<evidence type="ECO:0000313" key="1">
    <source>
        <dbReference type="EMBL" id="AHH20017.1"/>
    </source>
</evidence>
<accession>W5TL72</accession>
<dbReference type="EMBL" id="CP006850">
    <property type="protein sequence ID" value="AHH20017.1"/>
    <property type="molecule type" value="Genomic_DNA"/>
</dbReference>
<gene>
    <name evidence="1" type="ORF">NONO_c52370</name>
</gene>
<reference evidence="1 2" key="1">
    <citation type="journal article" date="2014" name="Appl. Environ. Microbiol.">
        <title>Insights into the Microbial Degradation of Rubber and Gutta-Percha by Analysis of the Complete Genome of Nocardia nova SH22a.</title>
        <authorList>
            <person name="Luo Q."/>
            <person name="Hiessl S."/>
            <person name="Poehlein A."/>
            <person name="Daniel R."/>
            <person name="Steinbuchel A."/>
        </authorList>
    </citation>
    <scope>NUCLEOTIDE SEQUENCE [LARGE SCALE GENOMIC DNA]</scope>
    <source>
        <strain evidence="1">SH22a</strain>
    </source>
</reference>
<dbReference type="KEGG" id="nno:NONO_c52370"/>
<keyword evidence="2" id="KW-1185">Reference proteome</keyword>